<evidence type="ECO:0000313" key="1">
    <source>
        <dbReference type="EMBL" id="SEO07445.1"/>
    </source>
</evidence>
<accession>A0AAX2EJQ2</accession>
<proteinExistence type="predicted"/>
<dbReference type="AlphaFoldDB" id="A0AAX2EJQ2"/>
<protein>
    <submittedName>
        <fullName evidence="1">Uncharacterized protein</fullName>
    </submittedName>
</protein>
<reference evidence="1 2" key="1">
    <citation type="submission" date="2016-10" db="EMBL/GenBank/DDBJ databases">
        <authorList>
            <person name="Varghese N."/>
            <person name="Submissions S."/>
        </authorList>
    </citation>
    <scope>NUCLEOTIDE SEQUENCE [LARGE SCALE GENOMIC DNA]</scope>
    <source>
        <strain evidence="1 2">DSM 21619</strain>
    </source>
</reference>
<name>A0AAX2EJQ2_9BACI</name>
<comment type="caution">
    <text evidence="1">The sequence shown here is derived from an EMBL/GenBank/DDBJ whole genome shotgun (WGS) entry which is preliminary data.</text>
</comment>
<organism evidence="1 2">
    <name type="scientific">Terribacillus saccharophilus</name>
    <dbReference type="NCBI Taxonomy" id="361277"/>
    <lineage>
        <taxon>Bacteria</taxon>
        <taxon>Bacillati</taxon>
        <taxon>Bacillota</taxon>
        <taxon>Bacilli</taxon>
        <taxon>Bacillales</taxon>
        <taxon>Bacillaceae</taxon>
        <taxon>Terribacillus</taxon>
    </lineage>
</organism>
<dbReference type="EMBL" id="FOCD01000006">
    <property type="protein sequence ID" value="SEO07445.1"/>
    <property type="molecule type" value="Genomic_DNA"/>
</dbReference>
<sequence>MVSSGTKNMLFIFGVAIMASVLAISFNYMDAVKDVVITSYRAITR</sequence>
<evidence type="ECO:0000313" key="2">
    <source>
        <dbReference type="Proteomes" id="UP000199735"/>
    </source>
</evidence>
<gene>
    <name evidence="1" type="ORF">SAMN04489762_3421</name>
</gene>
<dbReference type="Proteomes" id="UP000199735">
    <property type="component" value="Unassembled WGS sequence"/>
</dbReference>